<name>A0A8D9A285_9HEMI</name>
<sequence>MDSYQNDPEVMLVDDDTNHENIISRCNPGFPIQRPRLMYNSELSDCYPEYPRGLLGQNAALLVESEPPYKPNTYRNQTSEFNYSQHDPSDMTLQYIDMTLPSHPMDSYSSQGGFQSIQTRTKSTLADSPQYKPSIRPETSGFQSDFKPIVLHNQPAGLSPRELSGDPYSNAATSFLPQSSTQGFHPLDRQTSGAFPSSLDRHATNNASRFQANAREFGGNQQPQDFAPIQQARDHNAQTTFFTQHETHHNADTFSAQLNKQDEHPLDAHGLNRSNDGRYASNSGPRGDNFALNDGKKGTNFALNGPRGVNVPQTGTQRNNIGFTPNMNRQSNERQVANPGHNAGFQGQANIQSNAREDEANQPAAKKFRSVPLPKHGDGNVMVIKSEKEVTKAEPFVMKILVAQVDLASVWYHNMRASSIRTTSFMFQVVGRLESIRAKSQRKTIIIKHTTQSTALQCVFYEIDRKFPPIAVGSVVM</sequence>
<protein>
    <submittedName>
        <fullName evidence="2">Uncharacterized protein</fullName>
    </submittedName>
</protein>
<proteinExistence type="predicted"/>
<feature type="region of interest" description="Disordered" evidence="1">
    <location>
        <begin position="265"/>
        <end position="347"/>
    </location>
</feature>
<accession>A0A8D9A285</accession>
<feature type="compositionally biased region" description="Polar residues" evidence="1">
    <location>
        <begin position="170"/>
        <end position="195"/>
    </location>
</feature>
<evidence type="ECO:0000256" key="1">
    <source>
        <dbReference type="SAM" id="MobiDB-lite"/>
    </source>
</evidence>
<reference evidence="2" key="1">
    <citation type="submission" date="2021-05" db="EMBL/GenBank/DDBJ databases">
        <authorList>
            <person name="Alioto T."/>
            <person name="Alioto T."/>
            <person name="Gomez Garrido J."/>
        </authorList>
    </citation>
    <scope>NUCLEOTIDE SEQUENCE</scope>
</reference>
<organism evidence="2">
    <name type="scientific">Cacopsylla melanoneura</name>
    <dbReference type="NCBI Taxonomy" id="428564"/>
    <lineage>
        <taxon>Eukaryota</taxon>
        <taxon>Metazoa</taxon>
        <taxon>Ecdysozoa</taxon>
        <taxon>Arthropoda</taxon>
        <taxon>Hexapoda</taxon>
        <taxon>Insecta</taxon>
        <taxon>Pterygota</taxon>
        <taxon>Neoptera</taxon>
        <taxon>Paraneoptera</taxon>
        <taxon>Hemiptera</taxon>
        <taxon>Sternorrhyncha</taxon>
        <taxon>Psylloidea</taxon>
        <taxon>Psyllidae</taxon>
        <taxon>Psyllinae</taxon>
        <taxon>Cacopsylla</taxon>
    </lineage>
</organism>
<feature type="compositionally biased region" description="Polar residues" evidence="1">
    <location>
        <begin position="311"/>
        <end position="335"/>
    </location>
</feature>
<feature type="region of interest" description="Disordered" evidence="1">
    <location>
        <begin position="155"/>
        <end position="201"/>
    </location>
</feature>
<dbReference type="EMBL" id="HBUF01548006">
    <property type="protein sequence ID" value="CAG6757835.1"/>
    <property type="molecule type" value="Transcribed_RNA"/>
</dbReference>
<evidence type="ECO:0000313" key="2">
    <source>
        <dbReference type="EMBL" id="CAG6757835.1"/>
    </source>
</evidence>
<dbReference type="AlphaFoldDB" id="A0A8D9A285"/>